<feature type="domain" description="C2H2-type" evidence="3">
    <location>
        <begin position="147"/>
        <end position="169"/>
    </location>
</feature>
<keyword evidence="5" id="KW-1185">Reference proteome</keyword>
<name>A0AAW1N6N0_POPJA</name>
<evidence type="ECO:0000259" key="3">
    <source>
        <dbReference type="PROSITE" id="PS50157"/>
    </source>
</evidence>
<accession>A0AAW1N6N0</accession>
<keyword evidence="1" id="KW-0863">Zinc-finger</keyword>
<sequence length="183" mass="21354">MSKQKESDDTGSEDFDENEEEDLEPTPKKLKLDSENSEDENANMPGDEDDNQPGNSSKDNRKFSMENACKLCDEIFTSLDELIMHAKIEHNQRSKDNKKRYSPEDIEYFLKVFTKLNKSHCPICRKAILNTLNWRGHLYTHCTVRKFVCKICGKWFTRGDHCKQHEQRHKHGSAEVVDEEEGE</sequence>
<protein>
    <recommendedName>
        <fullName evidence="3">C2H2-type domain-containing protein</fullName>
    </recommendedName>
</protein>
<proteinExistence type="predicted"/>
<evidence type="ECO:0000256" key="1">
    <source>
        <dbReference type="PROSITE-ProRule" id="PRU00042"/>
    </source>
</evidence>
<feature type="compositionally biased region" description="Acidic residues" evidence="2">
    <location>
        <begin position="9"/>
        <end position="24"/>
    </location>
</feature>
<dbReference type="PROSITE" id="PS50157">
    <property type="entry name" value="ZINC_FINGER_C2H2_2"/>
    <property type="match status" value="1"/>
</dbReference>
<reference evidence="4 5" key="1">
    <citation type="journal article" date="2024" name="BMC Genomics">
        <title>De novo assembly and annotation of Popillia japonica's genome with initial clues to its potential as an invasive pest.</title>
        <authorList>
            <person name="Cucini C."/>
            <person name="Boschi S."/>
            <person name="Funari R."/>
            <person name="Cardaioli E."/>
            <person name="Iannotti N."/>
            <person name="Marturano G."/>
            <person name="Paoli F."/>
            <person name="Bruttini M."/>
            <person name="Carapelli A."/>
            <person name="Frati F."/>
            <person name="Nardi F."/>
        </authorList>
    </citation>
    <scope>NUCLEOTIDE SEQUENCE [LARGE SCALE GENOMIC DNA]</scope>
    <source>
        <strain evidence="4">DMR45628</strain>
    </source>
</reference>
<feature type="compositionally biased region" description="Acidic residues" evidence="2">
    <location>
        <begin position="35"/>
        <end position="51"/>
    </location>
</feature>
<organism evidence="4 5">
    <name type="scientific">Popillia japonica</name>
    <name type="common">Japanese beetle</name>
    <dbReference type="NCBI Taxonomy" id="7064"/>
    <lineage>
        <taxon>Eukaryota</taxon>
        <taxon>Metazoa</taxon>
        <taxon>Ecdysozoa</taxon>
        <taxon>Arthropoda</taxon>
        <taxon>Hexapoda</taxon>
        <taxon>Insecta</taxon>
        <taxon>Pterygota</taxon>
        <taxon>Neoptera</taxon>
        <taxon>Endopterygota</taxon>
        <taxon>Coleoptera</taxon>
        <taxon>Polyphaga</taxon>
        <taxon>Scarabaeiformia</taxon>
        <taxon>Scarabaeidae</taxon>
        <taxon>Rutelinae</taxon>
        <taxon>Popillia</taxon>
    </lineage>
</organism>
<dbReference type="InterPro" id="IPR036236">
    <property type="entry name" value="Znf_C2H2_sf"/>
</dbReference>
<evidence type="ECO:0000256" key="2">
    <source>
        <dbReference type="SAM" id="MobiDB-lite"/>
    </source>
</evidence>
<keyword evidence="1" id="KW-0479">Metal-binding</keyword>
<dbReference type="SMART" id="SM00355">
    <property type="entry name" value="ZnF_C2H2"/>
    <property type="match status" value="3"/>
</dbReference>
<keyword evidence="1" id="KW-0862">Zinc</keyword>
<comment type="caution">
    <text evidence="4">The sequence shown here is derived from an EMBL/GenBank/DDBJ whole genome shotgun (WGS) entry which is preliminary data.</text>
</comment>
<evidence type="ECO:0000313" key="4">
    <source>
        <dbReference type="EMBL" id="KAK9754073.1"/>
    </source>
</evidence>
<dbReference type="GO" id="GO:0008270">
    <property type="term" value="F:zinc ion binding"/>
    <property type="evidence" value="ECO:0007669"/>
    <property type="project" value="UniProtKB-KW"/>
</dbReference>
<dbReference type="InterPro" id="IPR013087">
    <property type="entry name" value="Znf_C2H2_type"/>
</dbReference>
<dbReference type="PROSITE" id="PS00028">
    <property type="entry name" value="ZINC_FINGER_C2H2_1"/>
    <property type="match status" value="1"/>
</dbReference>
<feature type="region of interest" description="Disordered" evidence="2">
    <location>
        <begin position="1"/>
        <end position="60"/>
    </location>
</feature>
<dbReference type="EMBL" id="JASPKY010000009">
    <property type="protein sequence ID" value="KAK9754073.1"/>
    <property type="molecule type" value="Genomic_DNA"/>
</dbReference>
<evidence type="ECO:0000313" key="5">
    <source>
        <dbReference type="Proteomes" id="UP001458880"/>
    </source>
</evidence>
<dbReference type="Proteomes" id="UP001458880">
    <property type="component" value="Unassembled WGS sequence"/>
</dbReference>
<dbReference type="AlphaFoldDB" id="A0AAW1N6N0"/>
<dbReference type="Gene3D" id="3.30.160.60">
    <property type="entry name" value="Classic Zinc Finger"/>
    <property type="match status" value="2"/>
</dbReference>
<gene>
    <name evidence="4" type="ORF">QE152_g1606</name>
</gene>
<dbReference type="SUPFAM" id="SSF57667">
    <property type="entry name" value="beta-beta-alpha zinc fingers"/>
    <property type="match status" value="1"/>
</dbReference>
<feature type="compositionally biased region" description="Basic and acidic residues" evidence="2">
    <location>
        <begin position="25"/>
        <end position="34"/>
    </location>
</feature>